<gene>
    <name evidence="11" type="ORF">G4B88_020968</name>
</gene>
<feature type="chain" id="PRO_5029748600" evidence="10">
    <location>
        <begin position="24"/>
        <end position="344"/>
    </location>
</feature>
<keyword evidence="12" id="KW-1185">Reference proteome</keyword>
<evidence type="ECO:0000256" key="7">
    <source>
        <dbReference type="ARBA" id="ARBA00022991"/>
    </source>
</evidence>
<keyword evidence="3" id="KW-0602">Photosynthesis</keyword>
<keyword evidence="5" id="KW-0812">Transmembrane</keyword>
<dbReference type="EMBL" id="JAATIQ010000143">
    <property type="protein sequence ID" value="KAF4377454.1"/>
    <property type="molecule type" value="Genomic_DNA"/>
</dbReference>
<dbReference type="SUPFAM" id="SSF161077">
    <property type="entry name" value="Photosystem II antenna protein-like"/>
    <property type="match status" value="1"/>
</dbReference>
<keyword evidence="7" id="KW-0157">Chromophore</keyword>
<dbReference type="AlphaFoldDB" id="A0A7J6G387"/>
<proteinExistence type="predicted"/>
<dbReference type="GO" id="GO:0016168">
    <property type="term" value="F:chlorophyll binding"/>
    <property type="evidence" value="ECO:0007669"/>
    <property type="project" value="UniProtKB-KW"/>
</dbReference>
<keyword evidence="9" id="KW-0604">Photosystem II</keyword>
<evidence type="ECO:0000256" key="5">
    <source>
        <dbReference type="ARBA" id="ARBA00022692"/>
    </source>
</evidence>
<dbReference type="Pfam" id="PF00421">
    <property type="entry name" value="PSII"/>
    <property type="match status" value="1"/>
</dbReference>
<evidence type="ECO:0000256" key="4">
    <source>
        <dbReference type="ARBA" id="ARBA00022640"/>
    </source>
</evidence>
<keyword evidence="4" id="KW-0934">Plastid</keyword>
<dbReference type="GO" id="GO:0009523">
    <property type="term" value="C:photosystem II"/>
    <property type="evidence" value="ECO:0007669"/>
    <property type="project" value="UniProtKB-KW"/>
</dbReference>
<dbReference type="Gene3D" id="3.10.680.10">
    <property type="entry name" value="Photosystem II CP47 reaction center protein"/>
    <property type="match status" value="1"/>
</dbReference>
<evidence type="ECO:0000313" key="12">
    <source>
        <dbReference type="Proteomes" id="UP000583929"/>
    </source>
</evidence>
<organism evidence="11 12">
    <name type="scientific">Cannabis sativa</name>
    <name type="common">Hemp</name>
    <name type="synonym">Marijuana</name>
    <dbReference type="NCBI Taxonomy" id="3483"/>
    <lineage>
        <taxon>Eukaryota</taxon>
        <taxon>Viridiplantae</taxon>
        <taxon>Streptophyta</taxon>
        <taxon>Embryophyta</taxon>
        <taxon>Tracheophyta</taxon>
        <taxon>Spermatophyta</taxon>
        <taxon>Magnoliopsida</taxon>
        <taxon>eudicotyledons</taxon>
        <taxon>Gunneridae</taxon>
        <taxon>Pentapetalae</taxon>
        <taxon>rosids</taxon>
        <taxon>fabids</taxon>
        <taxon>Rosales</taxon>
        <taxon>Cannabaceae</taxon>
        <taxon>Cannabis</taxon>
    </lineage>
</organism>
<evidence type="ECO:0000313" key="11">
    <source>
        <dbReference type="EMBL" id="KAF4377454.1"/>
    </source>
</evidence>
<reference evidence="11 12" key="1">
    <citation type="journal article" date="2020" name="bioRxiv">
        <title>Sequence and annotation of 42 cannabis genomes reveals extensive copy number variation in cannabinoid synthesis and pathogen resistance genes.</title>
        <authorList>
            <person name="Mckernan K.J."/>
            <person name="Helbert Y."/>
            <person name="Kane L.T."/>
            <person name="Ebling H."/>
            <person name="Zhang L."/>
            <person name="Liu B."/>
            <person name="Eaton Z."/>
            <person name="Mclaughlin S."/>
            <person name="Kingan S."/>
            <person name="Baybayan P."/>
            <person name="Concepcion G."/>
            <person name="Jordan M."/>
            <person name="Riva A."/>
            <person name="Barbazuk W."/>
            <person name="Harkins T."/>
        </authorList>
    </citation>
    <scope>NUCLEOTIDE SEQUENCE [LARGE SCALE GENOMIC DNA]</scope>
    <source>
        <strain evidence="12">cv. Jamaican Lion 4</strain>
        <tissue evidence="11">Leaf</tissue>
    </source>
</reference>
<keyword evidence="10" id="KW-0732">Signal</keyword>
<feature type="signal peptide" evidence="10">
    <location>
        <begin position="1"/>
        <end position="23"/>
    </location>
</feature>
<evidence type="ECO:0000256" key="1">
    <source>
        <dbReference type="ARBA" id="ARBA00004141"/>
    </source>
</evidence>
<dbReference type="InterPro" id="IPR000932">
    <property type="entry name" value="PS_antenna-like"/>
</dbReference>
<evidence type="ECO:0000256" key="2">
    <source>
        <dbReference type="ARBA" id="ARBA00022494"/>
    </source>
</evidence>
<evidence type="ECO:0000256" key="6">
    <source>
        <dbReference type="ARBA" id="ARBA00022989"/>
    </source>
</evidence>
<evidence type="ECO:0000256" key="3">
    <source>
        <dbReference type="ARBA" id="ARBA00022531"/>
    </source>
</evidence>
<protein>
    <submittedName>
        <fullName evidence="11">Uncharacterized protein</fullName>
    </submittedName>
</protein>
<evidence type="ECO:0000256" key="10">
    <source>
        <dbReference type="SAM" id="SignalP"/>
    </source>
</evidence>
<keyword evidence="2" id="KW-0148">Chlorophyll</keyword>
<evidence type="ECO:0000256" key="9">
    <source>
        <dbReference type="ARBA" id="ARBA00023276"/>
    </source>
</evidence>
<accession>A0A7J6G387</accession>
<keyword evidence="8" id="KW-0472">Membrane</keyword>
<dbReference type="Proteomes" id="UP000583929">
    <property type="component" value="Unassembled WGS sequence"/>
</dbReference>
<comment type="subcellular location">
    <subcellularLocation>
        <location evidence="1">Membrane</location>
        <topology evidence="1">Multi-pass membrane protein</topology>
    </subcellularLocation>
</comment>
<evidence type="ECO:0000256" key="8">
    <source>
        <dbReference type="ARBA" id="ARBA00023136"/>
    </source>
</evidence>
<name>A0A7J6G387_CANSA</name>
<dbReference type="InterPro" id="IPR036001">
    <property type="entry name" value="PS_II_antenna-like_sf"/>
</dbReference>
<keyword evidence="6" id="KW-1133">Transmembrane helix</keyword>
<dbReference type="GO" id="GO:0009767">
    <property type="term" value="P:photosynthetic electron transport chain"/>
    <property type="evidence" value="ECO:0007669"/>
    <property type="project" value="InterPro"/>
</dbReference>
<sequence length="344" mass="39749">MRFHPWRTQLFVCVLLLPLYSEARDSELRVMSCAITALRSESGLFPQMLHSWFSSFRDYESNRSIRRQKDHPKMIISCLTPLPLVAKINSTILPKNNSEPKEKPEFLTKEYLQGVAVFYSSQSTIQGYKPSSCQKEIIGRVGAQLKEKKSISYSSKFYLVNDFSYLKLTLLHTHKITRDKISYEPLNLLALGHTQSIEQDYMEQRASLLVGVTVEFYGGELNGINYSDPAAVKKYARRAELGESNTCPSITITFLFWNSSPISPRFYELTWGRHHETRPCYHLHVQILLINNSRKERRERKEHMLFVMETRLPIPSFPESHLTDEIQAREGIPKPISLAESLSI</sequence>
<comment type="caution">
    <text evidence="11">The sequence shown here is derived from an EMBL/GenBank/DDBJ whole genome shotgun (WGS) entry which is preliminary data.</text>
</comment>